<comment type="caution">
    <text evidence="13">The sequence shown here is derived from an EMBL/GenBank/DDBJ whole genome shotgun (WGS) entry which is preliminary data.</text>
</comment>
<dbReference type="FunFam" id="3.40.20.10:FF:000042">
    <property type="entry name" value="Actin depolymerizing protein"/>
    <property type="match status" value="1"/>
</dbReference>
<keyword evidence="7" id="KW-0206">Cytoskeleton</keyword>
<evidence type="ECO:0000256" key="7">
    <source>
        <dbReference type="ARBA" id="ARBA00023212"/>
    </source>
</evidence>
<dbReference type="InterPro" id="IPR002108">
    <property type="entry name" value="ADF-H"/>
</dbReference>
<dbReference type="OrthoDB" id="10006997at2759"/>
<dbReference type="FunFam" id="3.40.20.10:FF:000007">
    <property type="entry name" value="Twinfilin-1 isoform 1"/>
    <property type="match status" value="1"/>
</dbReference>
<feature type="compositionally biased region" description="Basic and acidic residues" evidence="11">
    <location>
        <begin position="152"/>
        <end position="164"/>
    </location>
</feature>
<evidence type="ECO:0000259" key="12">
    <source>
        <dbReference type="PROSITE" id="PS51263"/>
    </source>
</evidence>
<evidence type="ECO:0000256" key="4">
    <source>
        <dbReference type="ARBA" id="ARBA00022490"/>
    </source>
</evidence>
<dbReference type="CDD" id="cd11285">
    <property type="entry name" value="ADF_Twf-N_like"/>
    <property type="match status" value="1"/>
</dbReference>
<proteinExistence type="inferred from homology"/>
<comment type="function">
    <text evidence="9">Actin-binding protein involved in motile and morphological processes. Inhibits actin polymerization, likely by sequestering G-actin.</text>
</comment>
<dbReference type="InterPro" id="IPR029006">
    <property type="entry name" value="ADF-H/Gelsolin-like_dom_sf"/>
</dbReference>
<feature type="domain" description="ADF-H" evidence="12">
    <location>
        <begin position="3"/>
        <end position="139"/>
    </location>
</feature>
<dbReference type="SMART" id="SM00102">
    <property type="entry name" value="ADF"/>
    <property type="match status" value="2"/>
</dbReference>
<evidence type="ECO:0000256" key="11">
    <source>
        <dbReference type="SAM" id="MobiDB-lite"/>
    </source>
</evidence>
<dbReference type="GO" id="GO:0003785">
    <property type="term" value="F:actin monomer binding"/>
    <property type="evidence" value="ECO:0007669"/>
    <property type="project" value="TreeGrafter"/>
</dbReference>
<comment type="subcellular location">
    <subcellularLocation>
        <location evidence="2">Cytoplasm</location>
        <location evidence="2">Cell cortex</location>
    </subcellularLocation>
    <subcellularLocation>
        <location evidence="1">Cytoplasm</location>
        <location evidence="1">Cytoskeleton</location>
    </subcellularLocation>
</comment>
<comment type="similarity">
    <text evidence="3">Belongs to the actin-binding proteins ADF family. Twinfilin subfamily.</text>
</comment>
<evidence type="ECO:0000313" key="14">
    <source>
        <dbReference type="Proteomes" id="UP000481861"/>
    </source>
</evidence>
<dbReference type="GO" id="GO:0030042">
    <property type="term" value="P:actin filament depolymerization"/>
    <property type="evidence" value="ECO:0007669"/>
    <property type="project" value="TreeGrafter"/>
</dbReference>
<evidence type="ECO:0000256" key="5">
    <source>
        <dbReference type="ARBA" id="ARBA00022737"/>
    </source>
</evidence>
<keyword evidence="4" id="KW-0963">Cytoplasm</keyword>
<name>A0A7C8MU93_9PLEO</name>
<dbReference type="PANTHER" id="PTHR13759:SF1">
    <property type="entry name" value="TWINFILIN"/>
    <property type="match status" value="1"/>
</dbReference>
<dbReference type="AlphaFoldDB" id="A0A7C8MU93"/>
<keyword evidence="14" id="KW-1185">Reference proteome</keyword>
<dbReference type="Gene3D" id="3.40.20.10">
    <property type="entry name" value="Severin"/>
    <property type="match status" value="2"/>
</dbReference>
<protein>
    <recommendedName>
        <fullName evidence="10">Twinfilin</fullName>
    </recommendedName>
</protein>
<evidence type="ECO:0000256" key="10">
    <source>
        <dbReference type="ARBA" id="ARBA00069496"/>
    </source>
</evidence>
<dbReference type="SUPFAM" id="SSF55753">
    <property type="entry name" value="Actin depolymerizing proteins"/>
    <property type="match status" value="2"/>
</dbReference>
<organism evidence="13 14">
    <name type="scientific">Massariosphaeria phaeospora</name>
    <dbReference type="NCBI Taxonomy" id="100035"/>
    <lineage>
        <taxon>Eukaryota</taxon>
        <taxon>Fungi</taxon>
        <taxon>Dikarya</taxon>
        <taxon>Ascomycota</taxon>
        <taxon>Pezizomycotina</taxon>
        <taxon>Dothideomycetes</taxon>
        <taxon>Pleosporomycetidae</taxon>
        <taxon>Pleosporales</taxon>
        <taxon>Pleosporales incertae sedis</taxon>
        <taxon>Massariosphaeria</taxon>
    </lineage>
</organism>
<evidence type="ECO:0000256" key="1">
    <source>
        <dbReference type="ARBA" id="ARBA00004245"/>
    </source>
</evidence>
<feature type="region of interest" description="Disordered" evidence="11">
    <location>
        <begin position="134"/>
        <end position="174"/>
    </location>
</feature>
<dbReference type="InterPro" id="IPR028458">
    <property type="entry name" value="Twinfilin"/>
</dbReference>
<comment type="subunit">
    <text evidence="8">Interacts with G-actin; ADP-actin form.</text>
</comment>
<keyword evidence="6" id="KW-0009">Actin-binding</keyword>
<gene>
    <name evidence="13" type="ORF">BDV95DRAFT_538601</name>
</gene>
<dbReference type="GO" id="GO:0005884">
    <property type="term" value="C:actin filament"/>
    <property type="evidence" value="ECO:0007669"/>
    <property type="project" value="TreeGrafter"/>
</dbReference>
<dbReference type="GO" id="GO:0051015">
    <property type="term" value="F:actin filament binding"/>
    <property type="evidence" value="ECO:0007669"/>
    <property type="project" value="TreeGrafter"/>
</dbReference>
<dbReference type="PANTHER" id="PTHR13759">
    <property type="entry name" value="TWINFILIN"/>
    <property type="match status" value="1"/>
</dbReference>
<evidence type="ECO:0000313" key="13">
    <source>
        <dbReference type="EMBL" id="KAF2875125.1"/>
    </source>
</evidence>
<keyword evidence="5" id="KW-0677">Repeat</keyword>
<feature type="domain" description="ADF-H" evidence="12">
    <location>
        <begin position="178"/>
        <end position="313"/>
    </location>
</feature>
<reference evidence="13 14" key="1">
    <citation type="submission" date="2020-01" db="EMBL/GenBank/DDBJ databases">
        <authorList>
            <consortium name="DOE Joint Genome Institute"/>
            <person name="Haridas S."/>
            <person name="Albert R."/>
            <person name="Binder M."/>
            <person name="Bloem J."/>
            <person name="Labutti K."/>
            <person name="Salamov A."/>
            <person name="Andreopoulos B."/>
            <person name="Baker S.E."/>
            <person name="Barry K."/>
            <person name="Bills G."/>
            <person name="Bluhm B.H."/>
            <person name="Cannon C."/>
            <person name="Castanera R."/>
            <person name="Culley D.E."/>
            <person name="Daum C."/>
            <person name="Ezra D."/>
            <person name="Gonzalez J.B."/>
            <person name="Henrissat B."/>
            <person name="Kuo A."/>
            <person name="Liang C."/>
            <person name="Lipzen A."/>
            <person name="Lutzoni F."/>
            <person name="Magnuson J."/>
            <person name="Mondo S."/>
            <person name="Nolan M."/>
            <person name="Ohm R."/>
            <person name="Pangilinan J."/>
            <person name="Park H.-J.H."/>
            <person name="Ramirez L."/>
            <person name="Alfaro M."/>
            <person name="Sun H."/>
            <person name="Tritt A."/>
            <person name="Yoshinaga Y."/>
            <person name="Zwiers L.-H.L."/>
            <person name="Turgeon B.G."/>
            <person name="Goodwin S.B."/>
            <person name="Spatafora J.W."/>
            <person name="Crous P.W."/>
            <person name="Grigoriev I.V."/>
        </authorList>
    </citation>
    <scope>NUCLEOTIDE SEQUENCE [LARGE SCALE GENOMIC DNA]</scope>
    <source>
        <strain evidence="13 14">CBS 611.86</strain>
    </source>
</reference>
<dbReference type="Pfam" id="PF00241">
    <property type="entry name" value="Cofilin_ADF"/>
    <property type="match status" value="2"/>
</dbReference>
<dbReference type="Proteomes" id="UP000481861">
    <property type="component" value="Unassembled WGS sequence"/>
</dbReference>
<accession>A0A7C8MU93</accession>
<sequence>MQSGISASQELQTALGNLVTSPSDRGLTATISNEQIVPGATIPSTSSSFLSDLANLTSHIQPTEALYILLRRSDTLSSPDKSLVAITYVPNAAPVRQKMLFAATRLTLVRDLGGDHFPESVFCTEADDLTAKGWQKHRQHTDSADPLTAEEQSARDIRDQEALESRGTGGQGLAQGGRIAVRADGDIAAALRALGEGSVSSSSENLVQLRMDVASETLQLASVSSATPSSLSSAIDGAEPRFSFYRHADAAASIVFISTCPSGAKIKERMLYAASRSNVIALAQGEAGLKVAKRIEAADPKEVTGEVVEEEFESARVEEKRGFAKPKKPGRR</sequence>
<evidence type="ECO:0000256" key="3">
    <source>
        <dbReference type="ARBA" id="ARBA00009557"/>
    </source>
</evidence>
<dbReference type="EMBL" id="JAADJZ010000005">
    <property type="protein sequence ID" value="KAF2875125.1"/>
    <property type="molecule type" value="Genomic_DNA"/>
</dbReference>
<dbReference type="PROSITE" id="PS51263">
    <property type="entry name" value="ADF_H"/>
    <property type="match status" value="2"/>
</dbReference>
<dbReference type="GO" id="GO:0051016">
    <property type="term" value="P:barbed-end actin filament capping"/>
    <property type="evidence" value="ECO:0007669"/>
    <property type="project" value="TreeGrafter"/>
</dbReference>
<evidence type="ECO:0000256" key="8">
    <source>
        <dbReference type="ARBA" id="ARBA00038532"/>
    </source>
</evidence>
<evidence type="ECO:0000256" key="9">
    <source>
        <dbReference type="ARBA" id="ARBA00056419"/>
    </source>
</evidence>
<evidence type="ECO:0000256" key="6">
    <source>
        <dbReference type="ARBA" id="ARBA00023203"/>
    </source>
</evidence>
<evidence type="ECO:0000256" key="2">
    <source>
        <dbReference type="ARBA" id="ARBA00004544"/>
    </source>
</evidence>
<dbReference type="GO" id="GO:0005938">
    <property type="term" value="C:cell cortex"/>
    <property type="evidence" value="ECO:0007669"/>
    <property type="project" value="UniProtKB-SubCell"/>
</dbReference>